<dbReference type="OrthoDB" id="9984185at2"/>
<organism evidence="1 2">
    <name type="scientific">Corallococcus interemptor</name>
    <dbReference type="NCBI Taxonomy" id="2316720"/>
    <lineage>
        <taxon>Bacteria</taxon>
        <taxon>Pseudomonadati</taxon>
        <taxon>Myxococcota</taxon>
        <taxon>Myxococcia</taxon>
        <taxon>Myxococcales</taxon>
        <taxon>Cystobacterineae</taxon>
        <taxon>Myxococcaceae</taxon>
        <taxon>Corallococcus</taxon>
    </lineage>
</organism>
<reference evidence="2" key="1">
    <citation type="submission" date="2018-09" db="EMBL/GenBank/DDBJ databases">
        <authorList>
            <person name="Livingstone P.G."/>
            <person name="Whitworth D.E."/>
        </authorList>
    </citation>
    <scope>NUCLEOTIDE SEQUENCE [LARGE SCALE GENOMIC DNA]</scope>
    <source>
        <strain evidence="2">AB047A</strain>
    </source>
</reference>
<name>A0A3A8R294_9BACT</name>
<evidence type="ECO:0000313" key="1">
    <source>
        <dbReference type="EMBL" id="RKH74088.1"/>
    </source>
</evidence>
<sequence>MRSLQALTVSAVLSFTVSCVTYPVITQADAPRAATVKPTPAKAAAHETSDREVLQGWSRMTSAKGRFSASFPAPLEVKEQTLKTDTGDVDVLSYIAPTKNKEGFVSIGVSQADDLTDGLSPDVALRSAVNLVLRNYNLTLLHAEPVTVNGARDSEDSFPGRDIEAVQASSGLRFSIRFILVHDRLYELIYMRHGEKTDPYQQLLSTFELQ</sequence>
<dbReference type="EMBL" id="RAWM01000001">
    <property type="protein sequence ID" value="RKH74088.1"/>
    <property type="molecule type" value="Genomic_DNA"/>
</dbReference>
<protein>
    <submittedName>
        <fullName evidence="1">Uncharacterized protein</fullName>
    </submittedName>
</protein>
<dbReference type="RefSeq" id="WP_121768721.1">
    <property type="nucleotide sequence ID" value="NZ_RAWM01000001.1"/>
</dbReference>
<comment type="caution">
    <text evidence="1">The sequence shown here is derived from an EMBL/GenBank/DDBJ whole genome shotgun (WGS) entry which is preliminary data.</text>
</comment>
<proteinExistence type="predicted"/>
<accession>A0A3A8R294</accession>
<dbReference type="AlphaFoldDB" id="A0A3A8R294"/>
<gene>
    <name evidence="1" type="ORF">D7X96_00565</name>
</gene>
<evidence type="ECO:0000313" key="2">
    <source>
        <dbReference type="Proteomes" id="UP000282656"/>
    </source>
</evidence>
<keyword evidence="2" id="KW-1185">Reference proteome</keyword>
<dbReference type="Proteomes" id="UP000282656">
    <property type="component" value="Unassembled WGS sequence"/>
</dbReference>
<dbReference type="PROSITE" id="PS51257">
    <property type="entry name" value="PROKAR_LIPOPROTEIN"/>
    <property type="match status" value="1"/>
</dbReference>